<dbReference type="InterPro" id="IPR004314">
    <property type="entry name" value="Neprosin"/>
</dbReference>
<dbReference type="PANTHER" id="PTHR31589:SF190">
    <property type="entry name" value="NEPROSIN DOMAIN-CONTAINING PROTEIN"/>
    <property type="match status" value="1"/>
</dbReference>
<reference evidence="3 4" key="1">
    <citation type="submission" date="2019-11" db="EMBL/GenBank/DDBJ databases">
        <title>Whole genome sequence of Oryza granulata.</title>
        <authorList>
            <person name="Li W."/>
        </authorList>
    </citation>
    <scope>NUCLEOTIDE SEQUENCE [LARGE SCALE GENOMIC DNA]</scope>
    <source>
        <strain evidence="4">cv. Menghai</strain>
        <tissue evidence="3">Leaf</tissue>
    </source>
</reference>
<dbReference type="InterPro" id="IPR053168">
    <property type="entry name" value="Glutamic_endopeptidase"/>
</dbReference>
<dbReference type="AlphaFoldDB" id="A0A6G1E6U4"/>
<dbReference type="EMBL" id="SPHZ02000005">
    <property type="protein sequence ID" value="KAF0920437.1"/>
    <property type="molecule type" value="Genomic_DNA"/>
</dbReference>
<evidence type="ECO:0000259" key="2">
    <source>
        <dbReference type="PROSITE" id="PS52045"/>
    </source>
</evidence>
<dbReference type="Proteomes" id="UP000479710">
    <property type="component" value="Unassembled WGS sequence"/>
</dbReference>
<proteinExistence type="predicted"/>
<keyword evidence="4" id="KW-1185">Reference proteome</keyword>
<feature type="chain" id="PRO_5026333963" description="Neprosin PEP catalytic domain-containing protein" evidence="1">
    <location>
        <begin position="22"/>
        <end position="271"/>
    </location>
</feature>
<dbReference type="PANTHER" id="PTHR31589">
    <property type="entry name" value="PROTEIN, PUTATIVE (DUF239)-RELATED-RELATED"/>
    <property type="match status" value="1"/>
</dbReference>
<sequence length="271" mass="29623">MFRLVQLLQATALCVLFLVDAKRTVRLSPSVQEENDSLVRYLLKHDGAPNRKMMSNSIQMKHVVQDINSANVSHFAAHQSTGGPNDNYYGLRATMDVYGHDLKPGQQSGTGLSLSHFGDGKLSSYNDVTVGWHIDPERYGDSHPHLYTSWTDKTSGDWWLYYGLNSVPTAVGCYPKSLFTYLGEKANAIAFGGYVLARRALPTPPMGSGAHPHSSNSRAASFTNLGLIDQDGKSNPIMTDLRANMGNEQCYAVTPIVRAECFYGGPGGCMP</sequence>
<evidence type="ECO:0000256" key="1">
    <source>
        <dbReference type="SAM" id="SignalP"/>
    </source>
</evidence>
<name>A0A6G1E6U4_9ORYZ</name>
<dbReference type="PROSITE" id="PS52045">
    <property type="entry name" value="NEPROSIN_PEP_CD"/>
    <property type="match status" value="1"/>
</dbReference>
<evidence type="ECO:0000313" key="3">
    <source>
        <dbReference type="EMBL" id="KAF0920437.1"/>
    </source>
</evidence>
<feature type="signal peptide" evidence="1">
    <location>
        <begin position="1"/>
        <end position="21"/>
    </location>
</feature>
<evidence type="ECO:0000313" key="4">
    <source>
        <dbReference type="Proteomes" id="UP000479710"/>
    </source>
</evidence>
<feature type="domain" description="Neprosin PEP catalytic" evidence="2">
    <location>
        <begin position="1"/>
        <end position="270"/>
    </location>
</feature>
<dbReference type="Pfam" id="PF03080">
    <property type="entry name" value="Neprosin"/>
    <property type="match status" value="1"/>
</dbReference>
<comment type="caution">
    <text evidence="3">The sequence shown here is derived from an EMBL/GenBank/DDBJ whole genome shotgun (WGS) entry which is preliminary data.</text>
</comment>
<dbReference type="OrthoDB" id="684544at2759"/>
<keyword evidence="1" id="KW-0732">Signal</keyword>
<protein>
    <recommendedName>
        <fullName evidence="2">Neprosin PEP catalytic domain-containing protein</fullName>
    </recommendedName>
</protein>
<accession>A0A6G1E6U4</accession>
<gene>
    <name evidence="3" type="ORF">E2562_035149</name>
</gene>
<organism evidence="3 4">
    <name type="scientific">Oryza meyeriana var. granulata</name>
    <dbReference type="NCBI Taxonomy" id="110450"/>
    <lineage>
        <taxon>Eukaryota</taxon>
        <taxon>Viridiplantae</taxon>
        <taxon>Streptophyta</taxon>
        <taxon>Embryophyta</taxon>
        <taxon>Tracheophyta</taxon>
        <taxon>Spermatophyta</taxon>
        <taxon>Magnoliopsida</taxon>
        <taxon>Liliopsida</taxon>
        <taxon>Poales</taxon>
        <taxon>Poaceae</taxon>
        <taxon>BOP clade</taxon>
        <taxon>Oryzoideae</taxon>
        <taxon>Oryzeae</taxon>
        <taxon>Oryzinae</taxon>
        <taxon>Oryza</taxon>
        <taxon>Oryza meyeriana</taxon>
    </lineage>
</organism>